<name>A0A3S4TBX6_9BACT</name>
<dbReference type="RefSeq" id="WP_018919187.1">
    <property type="nucleotide sequence ID" value="NZ_LR134384.1"/>
</dbReference>
<protein>
    <recommendedName>
        <fullName evidence="3">RloB-like protein</fullName>
    </recommendedName>
</protein>
<organism evidence="1 2">
    <name type="scientific">Segatella oris</name>
    <dbReference type="NCBI Taxonomy" id="28135"/>
    <lineage>
        <taxon>Bacteria</taxon>
        <taxon>Pseudomonadati</taxon>
        <taxon>Bacteroidota</taxon>
        <taxon>Bacteroidia</taxon>
        <taxon>Bacteroidales</taxon>
        <taxon>Prevotellaceae</taxon>
        <taxon>Segatella</taxon>
    </lineage>
</organism>
<dbReference type="KEGG" id="poc:NCTC13071_01815"/>
<proteinExistence type="predicted"/>
<dbReference type="GeneID" id="85012610"/>
<evidence type="ECO:0000313" key="2">
    <source>
        <dbReference type="Proteomes" id="UP000274578"/>
    </source>
</evidence>
<accession>A0A3S4TBX6</accession>
<evidence type="ECO:0008006" key="3">
    <source>
        <dbReference type="Google" id="ProtNLM"/>
    </source>
</evidence>
<evidence type="ECO:0000313" key="1">
    <source>
        <dbReference type="EMBL" id="VEH15804.1"/>
    </source>
</evidence>
<reference evidence="1 2" key="1">
    <citation type="submission" date="2018-12" db="EMBL/GenBank/DDBJ databases">
        <authorList>
            <consortium name="Pathogen Informatics"/>
        </authorList>
    </citation>
    <scope>NUCLEOTIDE SEQUENCE [LARGE SCALE GENOMIC DNA]</scope>
    <source>
        <strain evidence="1 2">NCTC13071</strain>
    </source>
</reference>
<dbReference type="InterPro" id="IPR025591">
    <property type="entry name" value="RloB"/>
</dbReference>
<sequence>MKKTTKMRGPLVNSERKQGTRAKIVRFLIVCEGKKTEPNYFKALIDDCKSQNNGAKIDKQRTQVVPAAVIGGGACGTCKLVEKAKKLEKEYKCKHQVPFDRVWVVFDKDEYKDFNEAIVKAEEEGMKCAWSNGAFELWFLLHFQGGVEGKCKDYVNRIESILKKELKKEDFSYAKNDKDFYQILQEHGHEAQAMSRAQRLRGSHEGEVDYAAHNPRTEVDLLVKELRNPKIVLDEIEKTRKAREE</sequence>
<dbReference type="Pfam" id="PF13707">
    <property type="entry name" value="RloB"/>
    <property type="match status" value="1"/>
</dbReference>
<dbReference type="EMBL" id="LR134384">
    <property type="protein sequence ID" value="VEH15804.1"/>
    <property type="molecule type" value="Genomic_DNA"/>
</dbReference>
<dbReference type="AlphaFoldDB" id="A0A3S4TBX6"/>
<dbReference type="Proteomes" id="UP000274578">
    <property type="component" value="Chromosome 1"/>
</dbReference>
<gene>
    <name evidence="1" type="ORF">NCTC13071_01815</name>
</gene>